<dbReference type="RefSeq" id="WP_378783239.1">
    <property type="nucleotide sequence ID" value="NZ_JBHTIM010000001.1"/>
</dbReference>
<evidence type="ECO:0000256" key="1">
    <source>
        <dbReference type="SAM" id="MobiDB-lite"/>
    </source>
</evidence>
<sequence length="409" mass="42682">MAMSSPPPRPDRAAPMDAPPLPGRAPAHAPMPQRPRRDRSGVVAAVVGALGGVVVVVLMFAVVHLWAMHRYEQRADAAAAARAEAVSIGLEALEARDAALLAVRAGAHIVDAADDEIVSPDARAAVEAATAELAASVDALEEAAGGTIPQEPDRPVWTWELVVDAPLLEAHAIVAENTADAIERRHGELASARSDLDAAGTALFDTIDDVGAAYESAHISAQTSAVLDFRDARAAAAAQPIVDDTAADAFVAYAASAEALRRSDAAELAEKAGPLLATRLEIEEYARSIAGGVVLDFDWEQIVAGTGGAQGIGGTATWNTARGGFSTITLSHSVAETWPSANARALVTHEVGHSITSKCWEKFDWKDPAANEEWATAWAISMGHTAPGNGTWAYGYPSQQMIDLAATCR</sequence>
<accession>A0ABW2ZNB2</accession>
<keyword evidence="4" id="KW-1185">Reference proteome</keyword>
<comment type="caution">
    <text evidence="3">The sequence shown here is derived from an EMBL/GenBank/DDBJ whole genome shotgun (WGS) entry which is preliminary data.</text>
</comment>
<evidence type="ECO:0000313" key="3">
    <source>
        <dbReference type="EMBL" id="MFD0780108.1"/>
    </source>
</evidence>
<feature type="region of interest" description="Disordered" evidence="1">
    <location>
        <begin position="1"/>
        <end position="37"/>
    </location>
</feature>
<evidence type="ECO:0000313" key="4">
    <source>
        <dbReference type="Proteomes" id="UP001597042"/>
    </source>
</evidence>
<name>A0ABW2ZNB2_9MICO</name>
<proteinExistence type="predicted"/>
<dbReference type="Proteomes" id="UP001597042">
    <property type="component" value="Unassembled WGS sequence"/>
</dbReference>
<gene>
    <name evidence="3" type="ORF">ACFQZV_02195</name>
</gene>
<organism evidence="3 4">
    <name type="scientific">Microbacterium koreense</name>
    <dbReference type="NCBI Taxonomy" id="323761"/>
    <lineage>
        <taxon>Bacteria</taxon>
        <taxon>Bacillati</taxon>
        <taxon>Actinomycetota</taxon>
        <taxon>Actinomycetes</taxon>
        <taxon>Micrococcales</taxon>
        <taxon>Microbacteriaceae</taxon>
        <taxon>Microbacterium</taxon>
    </lineage>
</organism>
<keyword evidence="2" id="KW-0812">Transmembrane</keyword>
<evidence type="ECO:0000256" key="2">
    <source>
        <dbReference type="SAM" id="Phobius"/>
    </source>
</evidence>
<feature type="transmembrane region" description="Helical" evidence="2">
    <location>
        <begin position="41"/>
        <end position="67"/>
    </location>
</feature>
<keyword evidence="2" id="KW-1133">Transmembrane helix</keyword>
<keyword evidence="2" id="KW-0472">Membrane</keyword>
<protein>
    <submittedName>
        <fullName evidence="3">Uncharacterized protein</fullName>
    </submittedName>
</protein>
<dbReference type="EMBL" id="JBHTIM010000001">
    <property type="protein sequence ID" value="MFD0780108.1"/>
    <property type="molecule type" value="Genomic_DNA"/>
</dbReference>
<reference evidence="4" key="1">
    <citation type="journal article" date="2019" name="Int. J. Syst. Evol. Microbiol.">
        <title>The Global Catalogue of Microorganisms (GCM) 10K type strain sequencing project: providing services to taxonomists for standard genome sequencing and annotation.</title>
        <authorList>
            <consortium name="The Broad Institute Genomics Platform"/>
            <consortium name="The Broad Institute Genome Sequencing Center for Infectious Disease"/>
            <person name="Wu L."/>
            <person name="Ma J."/>
        </authorList>
    </citation>
    <scope>NUCLEOTIDE SEQUENCE [LARGE SCALE GENOMIC DNA]</scope>
    <source>
        <strain evidence="4">CCUG 50754</strain>
    </source>
</reference>